<accession>A0A1I3WEN2</accession>
<feature type="region of interest" description="Disordered" evidence="1">
    <location>
        <begin position="53"/>
        <end position="81"/>
    </location>
</feature>
<feature type="chain" id="PRO_5011458867" description="Entericidin EcnA/B family protein" evidence="2">
    <location>
        <begin position="31"/>
        <end position="81"/>
    </location>
</feature>
<dbReference type="Proteomes" id="UP000198924">
    <property type="component" value="Unassembled WGS sequence"/>
</dbReference>
<reference evidence="4" key="1">
    <citation type="submission" date="2016-10" db="EMBL/GenBank/DDBJ databases">
        <authorList>
            <person name="Varghese N."/>
            <person name="Submissions S."/>
        </authorList>
    </citation>
    <scope>NUCLEOTIDE SEQUENCE [LARGE SCALE GENOMIC DNA]</scope>
    <source>
        <strain evidence="4">DSM 11578</strain>
    </source>
</reference>
<keyword evidence="2" id="KW-0732">Signal</keyword>
<dbReference type="AlphaFoldDB" id="A0A1I3WEN2"/>
<feature type="signal peptide" evidence="2">
    <location>
        <begin position="1"/>
        <end position="30"/>
    </location>
</feature>
<sequence length="81" mass="8463">MKSMSQSKSFPMICRALLIMFAFTGVGLLAACDSDDGPAEKMGEKIDNTVEDAGNAIDNAADDAGDAIEDSADKAEDAMDK</sequence>
<dbReference type="STRING" id="45496.SAMN04488079_104175"/>
<dbReference type="RefSeq" id="WP_177207248.1">
    <property type="nucleotide sequence ID" value="NZ_FOSH01000004.1"/>
</dbReference>
<feature type="compositionally biased region" description="Acidic residues" evidence="1">
    <location>
        <begin position="60"/>
        <end position="70"/>
    </location>
</feature>
<evidence type="ECO:0000313" key="4">
    <source>
        <dbReference type="Proteomes" id="UP000198924"/>
    </source>
</evidence>
<dbReference type="PROSITE" id="PS51257">
    <property type="entry name" value="PROKAR_LIPOPROTEIN"/>
    <property type="match status" value="1"/>
</dbReference>
<proteinExistence type="predicted"/>
<organism evidence="3 4">
    <name type="scientific">Methylophaga sulfidovorans</name>
    <dbReference type="NCBI Taxonomy" id="45496"/>
    <lineage>
        <taxon>Bacteria</taxon>
        <taxon>Pseudomonadati</taxon>
        <taxon>Pseudomonadota</taxon>
        <taxon>Gammaproteobacteria</taxon>
        <taxon>Thiotrichales</taxon>
        <taxon>Piscirickettsiaceae</taxon>
        <taxon>Methylophaga</taxon>
    </lineage>
</organism>
<evidence type="ECO:0000313" key="3">
    <source>
        <dbReference type="EMBL" id="SFK05965.1"/>
    </source>
</evidence>
<keyword evidence="4" id="KW-1185">Reference proteome</keyword>
<protein>
    <recommendedName>
        <fullName evidence="5">Entericidin EcnA/B family protein</fullName>
    </recommendedName>
</protein>
<evidence type="ECO:0008006" key="5">
    <source>
        <dbReference type="Google" id="ProtNLM"/>
    </source>
</evidence>
<name>A0A1I3WEN2_9GAMM</name>
<evidence type="ECO:0000256" key="1">
    <source>
        <dbReference type="SAM" id="MobiDB-lite"/>
    </source>
</evidence>
<evidence type="ECO:0000256" key="2">
    <source>
        <dbReference type="SAM" id="SignalP"/>
    </source>
</evidence>
<feature type="compositionally biased region" description="Basic and acidic residues" evidence="1">
    <location>
        <begin position="71"/>
        <end position="81"/>
    </location>
</feature>
<gene>
    <name evidence="3" type="ORF">SAMN04488079_104175</name>
</gene>
<dbReference type="EMBL" id="FOSH01000004">
    <property type="protein sequence ID" value="SFK05965.1"/>
    <property type="molecule type" value="Genomic_DNA"/>
</dbReference>